<evidence type="ECO:0000313" key="2">
    <source>
        <dbReference type="Proteomes" id="UP000610966"/>
    </source>
</evidence>
<organism evidence="1 2">
    <name type="scientific">Sphaerimonospora thailandensis</name>
    <dbReference type="NCBI Taxonomy" id="795644"/>
    <lineage>
        <taxon>Bacteria</taxon>
        <taxon>Bacillati</taxon>
        <taxon>Actinomycetota</taxon>
        <taxon>Actinomycetes</taxon>
        <taxon>Streptosporangiales</taxon>
        <taxon>Streptosporangiaceae</taxon>
        <taxon>Sphaerimonospora</taxon>
    </lineage>
</organism>
<dbReference type="EMBL" id="BOOG01000034">
    <property type="protein sequence ID" value="GIH71347.1"/>
    <property type="molecule type" value="Genomic_DNA"/>
</dbReference>
<reference evidence="1" key="1">
    <citation type="submission" date="2021-01" db="EMBL/GenBank/DDBJ databases">
        <title>Whole genome shotgun sequence of Sphaerimonospora thailandensis NBRC 107569.</title>
        <authorList>
            <person name="Komaki H."/>
            <person name="Tamura T."/>
        </authorList>
    </citation>
    <scope>NUCLEOTIDE SEQUENCE</scope>
    <source>
        <strain evidence="1">NBRC 107569</strain>
    </source>
</reference>
<dbReference type="AlphaFoldDB" id="A0A8J3R912"/>
<dbReference type="Proteomes" id="UP000610966">
    <property type="component" value="Unassembled WGS sequence"/>
</dbReference>
<evidence type="ECO:0000313" key="1">
    <source>
        <dbReference type="EMBL" id="GIH71347.1"/>
    </source>
</evidence>
<name>A0A8J3R912_9ACTN</name>
<gene>
    <name evidence="1" type="ORF">Mth01_36000</name>
</gene>
<comment type="caution">
    <text evidence="1">The sequence shown here is derived from an EMBL/GenBank/DDBJ whole genome shotgun (WGS) entry which is preliminary data.</text>
</comment>
<proteinExistence type="predicted"/>
<keyword evidence="2" id="KW-1185">Reference proteome</keyword>
<sequence>MERPGNASRIRVIRSTIDGGSSRCAGAGDSDMTLAAVIAPPKLKRILVLECSNETRRREAPSKHPKCY</sequence>
<accession>A0A8J3R912</accession>
<protein>
    <submittedName>
        <fullName evidence="1">Uncharacterized protein</fullName>
    </submittedName>
</protein>